<reference evidence="1 2" key="1">
    <citation type="submission" date="2024-06" db="EMBL/GenBank/DDBJ databases">
        <authorList>
            <person name="Steensen K."/>
            <person name="Seneca J."/>
            <person name="Bartlau N."/>
            <person name="Yu A.X."/>
            <person name="Polz M.F."/>
        </authorList>
    </citation>
    <scope>NUCLEOTIDE SEQUENCE [LARGE SCALE GENOMIC DNA]</scope>
    <source>
        <strain evidence="1 2">FF146</strain>
    </source>
</reference>
<evidence type="ECO:0000313" key="2">
    <source>
        <dbReference type="Proteomes" id="UP001569153"/>
    </source>
</evidence>
<dbReference type="EMBL" id="JBGOOT010000026">
    <property type="protein sequence ID" value="MEZ8196847.1"/>
    <property type="molecule type" value="Genomic_DNA"/>
</dbReference>
<accession>A0ABV4MBF7</accession>
<name>A0ABV4MBF7_9VIBR</name>
<evidence type="ECO:0000313" key="1">
    <source>
        <dbReference type="EMBL" id="MEZ8196847.1"/>
    </source>
</evidence>
<organism evidence="1 2">
    <name type="scientific">Vibrio cortegadensis</name>
    <dbReference type="NCBI Taxonomy" id="1328770"/>
    <lineage>
        <taxon>Bacteria</taxon>
        <taxon>Pseudomonadati</taxon>
        <taxon>Pseudomonadota</taxon>
        <taxon>Gammaproteobacteria</taxon>
        <taxon>Vibrionales</taxon>
        <taxon>Vibrionaceae</taxon>
        <taxon>Vibrio</taxon>
    </lineage>
</organism>
<sequence>MKKNYVYILACAGVSNNEFFYKVGVSNQPYKRCYNISVSSAGKYVAVPIARKYLEGEQYGLTRKESIAYQLEGTVINHLRGKGKSYTPQFKFSGSSECFALTGNEVKEVVQLFSFVTYNTAFPEVITVDSHLIVMTTLGVWKTNKSYLKASDGILGVLGKEMAKKSPELKPFYIATKEQLIQSFSGLNLSKPIANYKSHLKTVRCVFNDYQR</sequence>
<keyword evidence="2" id="KW-1185">Reference proteome</keyword>
<dbReference type="RefSeq" id="WP_371706903.1">
    <property type="nucleotide sequence ID" value="NZ_JBGOOT010000026.1"/>
</dbReference>
<protein>
    <submittedName>
        <fullName evidence="1">Uncharacterized protein</fullName>
    </submittedName>
</protein>
<gene>
    <name evidence="1" type="ORF">ACED38_18435</name>
</gene>
<dbReference type="Proteomes" id="UP001569153">
    <property type="component" value="Unassembled WGS sequence"/>
</dbReference>
<proteinExistence type="predicted"/>
<comment type="caution">
    <text evidence="1">The sequence shown here is derived from an EMBL/GenBank/DDBJ whole genome shotgun (WGS) entry which is preliminary data.</text>
</comment>